<evidence type="ECO:0000259" key="3">
    <source>
        <dbReference type="PROSITE" id="PS51349"/>
    </source>
</evidence>
<dbReference type="Gene3D" id="3.20.20.70">
    <property type="entry name" value="Aldolase class I"/>
    <property type="match status" value="1"/>
</dbReference>
<comment type="caution">
    <text evidence="4">The sequence shown here is derived from an EMBL/GenBank/DDBJ whole genome shotgun (WGS) entry which is preliminary data.</text>
</comment>
<dbReference type="OrthoDB" id="25826at2759"/>
<dbReference type="PANTHER" id="PTHR10578">
    <property type="entry name" value="S -2-HYDROXY-ACID OXIDASE-RELATED"/>
    <property type="match status" value="1"/>
</dbReference>
<name>A0A8X6ID59_9ARAC</name>
<keyword evidence="2" id="KW-0560">Oxidoreductase</keyword>
<evidence type="ECO:0000313" key="5">
    <source>
        <dbReference type="Proteomes" id="UP000886998"/>
    </source>
</evidence>
<keyword evidence="5" id="KW-1185">Reference proteome</keyword>
<dbReference type="GO" id="GO:0016491">
    <property type="term" value="F:oxidoreductase activity"/>
    <property type="evidence" value="ECO:0007669"/>
    <property type="project" value="UniProtKB-KW"/>
</dbReference>
<feature type="domain" description="FMN hydroxy acid dehydrogenase" evidence="3">
    <location>
        <begin position="1"/>
        <end position="93"/>
    </location>
</feature>
<sequence>LDALSKIAPALAGTGCEVYVDGGFRWGSDVLKALALGARAVFIGRPMLWALNHSGQDGVRLALDILRSELLRAMLLSDRHVKDIQAHVFENMS</sequence>
<dbReference type="Pfam" id="PF01070">
    <property type="entry name" value="FMN_dh"/>
    <property type="match status" value="1"/>
</dbReference>
<dbReference type="AlphaFoldDB" id="A0A8X6ID59"/>
<dbReference type="PROSITE" id="PS51349">
    <property type="entry name" value="FMN_HYDROXY_ACID_DH_2"/>
    <property type="match status" value="1"/>
</dbReference>
<organism evidence="4 5">
    <name type="scientific">Trichonephila inaurata madagascariensis</name>
    <dbReference type="NCBI Taxonomy" id="2747483"/>
    <lineage>
        <taxon>Eukaryota</taxon>
        <taxon>Metazoa</taxon>
        <taxon>Ecdysozoa</taxon>
        <taxon>Arthropoda</taxon>
        <taxon>Chelicerata</taxon>
        <taxon>Arachnida</taxon>
        <taxon>Araneae</taxon>
        <taxon>Araneomorphae</taxon>
        <taxon>Entelegynae</taxon>
        <taxon>Araneoidea</taxon>
        <taxon>Nephilidae</taxon>
        <taxon>Trichonephila</taxon>
        <taxon>Trichonephila inaurata</taxon>
    </lineage>
</organism>
<protein>
    <submittedName>
        <fullName evidence="4">Hydroxyacid oxidase 2</fullName>
    </submittedName>
</protein>
<accession>A0A8X6ID59</accession>
<dbReference type="PANTHER" id="PTHR10578:SF146">
    <property type="entry name" value="OXIDASE, PUTATIVE-RELATED"/>
    <property type="match status" value="1"/>
</dbReference>
<feature type="non-terminal residue" evidence="4">
    <location>
        <position position="1"/>
    </location>
</feature>
<dbReference type="InterPro" id="IPR013785">
    <property type="entry name" value="Aldolase_TIM"/>
</dbReference>
<evidence type="ECO:0000313" key="4">
    <source>
        <dbReference type="EMBL" id="GFS38232.1"/>
    </source>
</evidence>
<reference evidence="4" key="1">
    <citation type="submission" date="2020-08" db="EMBL/GenBank/DDBJ databases">
        <title>Multicomponent nature underlies the extraordinary mechanical properties of spider dragline silk.</title>
        <authorList>
            <person name="Kono N."/>
            <person name="Nakamura H."/>
            <person name="Mori M."/>
            <person name="Yoshida Y."/>
            <person name="Ohtoshi R."/>
            <person name="Malay A.D."/>
            <person name="Moran D.A.P."/>
            <person name="Tomita M."/>
            <person name="Numata K."/>
            <person name="Arakawa K."/>
        </authorList>
    </citation>
    <scope>NUCLEOTIDE SEQUENCE</scope>
</reference>
<dbReference type="EMBL" id="BMAV01025080">
    <property type="protein sequence ID" value="GFS38232.1"/>
    <property type="molecule type" value="Genomic_DNA"/>
</dbReference>
<dbReference type="InterPro" id="IPR037396">
    <property type="entry name" value="FMN_HAD"/>
</dbReference>
<gene>
    <name evidence="4" type="primary">Hao2</name>
    <name evidence="4" type="ORF">TNIN_497921</name>
</gene>
<evidence type="ECO:0000256" key="1">
    <source>
        <dbReference type="ARBA" id="ARBA00001917"/>
    </source>
</evidence>
<dbReference type="SUPFAM" id="SSF51395">
    <property type="entry name" value="FMN-linked oxidoreductases"/>
    <property type="match status" value="1"/>
</dbReference>
<proteinExistence type="predicted"/>
<dbReference type="InterPro" id="IPR000262">
    <property type="entry name" value="FMN-dep_DH"/>
</dbReference>
<comment type="cofactor">
    <cofactor evidence="1">
        <name>FMN</name>
        <dbReference type="ChEBI" id="CHEBI:58210"/>
    </cofactor>
</comment>
<evidence type="ECO:0000256" key="2">
    <source>
        <dbReference type="ARBA" id="ARBA00023002"/>
    </source>
</evidence>
<dbReference type="Proteomes" id="UP000886998">
    <property type="component" value="Unassembled WGS sequence"/>
</dbReference>